<dbReference type="VEuPathDB" id="FungiDB:NECHADRAFT_75009"/>
<keyword evidence="2" id="KW-1185">Reference proteome</keyword>
<evidence type="ECO:0000313" key="2">
    <source>
        <dbReference type="Proteomes" id="UP000005206"/>
    </source>
</evidence>
<protein>
    <submittedName>
        <fullName evidence="1">Uncharacterized protein</fullName>
    </submittedName>
</protein>
<dbReference type="EMBL" id="GG698896">
    <property type="protein sequence ID" value="EEU48661.1"/>
    <property type="molecule type" value="Genomic_DNA"/>
</dbReference>
<gene>
    <name evidence="1" type="ORF">NECHADRAFT_75009</name>
</gene>
<dbReference type="InParanoid" id="C7YHL2"/>
<dbReference type="AlphaFoldDB" id="C7YHL2"/>
<dbReference type="Proteomes" id="UP000005206">
    <property type="component" value="Chromosome 1"/>
</dbReference>
<evidence type="ECO:0000313" key="1">
    <source>
        <dbReference type="EMBL" id="EEU48661.1"/>
    </source>
</evidence>
<organism evidence="1 2">
    <name type="scientific">Fusarium vanettenii (strain ATCC MYA-4622 / CBS 123669 / FGSC 9596 / NRRL 45880 / 77-13-4)</name>
    <name type="common">Fusarium solani subsp. pisi</name>
    <dbReference type="NCBI Taxonomy" id="660122"/>
    <lineage>
        <taxon>Eukaryota</taxon>
        <taxon>Fungi</taxon>
        <taxon>Dikarya</taxon>
        <taxon>Ascomycota</taxon>
        <taxon>Pezizomycotina</taxon>
        <taxon>Sordariomycetes</taxon>
        <taxon>Hypocreomycetidae</taxon>
        <taxon>Hypocreales</taxon>
        <taxon>Nectriaceae</taxon>
        <taxon>Fusarium</taxon>
        <taxon>Fusarium solani species complex</taxon>
        <taxon>Fusarium vanettenii</taxon>
    </lineage>
</organism>
<dbReference type="GeneID" id="9664605"/>
<dbReference type="KEGG" id="nhe:NECHADRAFT_75009"/>
<dbReference type="OrthoDB" id="5104994at2759"/>
<dbReference type="eggNOG" id="ENOG502RJ73">
    <property type="taxonomic scope" value="Eukaryota"/>
</dbReference>
<accession>C7YHL2</accession>
<reference evidence="1 2" key="1">
    <citation type="journal article" date="2009" name="PLoS Genet.">
        <title>The genome of Nectria haematococca: contribution of supernumerary chromosomes to gene expansion.</title>
        <authorList>
            <person name="Coleman J.J."/>
            <person name="Rounsley S.D."/>
            <person name="Rodriguez-Carres M."/>
            <person name="Kuo A."/>
            <person name="Wasmann C.C."/>
            <person name="Grimwood J."/>
            <person name="Schmutz J."/>
            <person name="Taga M."/>
            <person name="White G.J."/>
            <person name="Zhou S."/>
            <person name="Schwartz D.C."/>
            <person name="Freitag M."/>
            <person name="Ma L.J."/>
            <person name="Danchin E.G."/>
            <person name="Henrissat B."/>
            <person name="Coutinho P.M."/>
            <person name="Nelson D.R."/>
            <person name="Straney D."/>
            <person name="Napoli C.A."/>
            <person name="Barker B.M."/>
            <person name="Gribskov M."/>
            <person name="Rep M."/>
            <person name="Kroken S."/>
            <person name="Molnar I."/>
            <person name="Rensing C."/>
            <person name="Kennell J.C."/>
            <person name="Zamora J."/>
            <person name="Farman M.L."/>
            <person name="Selker E.U."/>
            <person name="Salamov A."/>
            <person name="Shapiro H."/>
            <person name="Pangilinan J."/>
            <person name="Lindquist E."/>
            <person name="Lamers C."/>
            <person name="Grigoriev I.V."/>
            <person name="Geiser D.M."/>
            <person name="Covert S.F."/>
            <person name="Temporini E."/>
            <person name="Vanetten H.D."/>
        </authorList>
    </citation>
    <scope>NUCLEOTIDE SEQUENCE [LARGE SCALE GENOMIC DNA]</scope>
    <source>
        <strain evidence="2">ATCC MYA-4622 / CBS 123669 / FGSC 9596 / NRRL 45880 / 77-13-4</strain>
    </source>
</reference>
<dbReference type="RefSeq" id="XP_003054374.1">
    <property type="nucleotide sequence ID" value="XM_003054328.1"/>
</dbReference>
<proteinExistence type="predicted"/>
<dbReference type="HOGENOM" id="CLU_057894_0_0_1"/>
<name>C7YHL2_FUSV7</name>
<sequence>MANKPSNSTEPAETAISHTLELAKRDTQKDKCWISEAIEDKMSCEEHREYFSTIVYTRGELEKPTSGPYGRPDEYLRGKLQVVPPEKSCIFDLPIADREGIPGCCVPQCSSEKETCFREELISHHFANRIHVYDRFRGEEYMESLLDQAKAIVGGIEKRVSEAPKGDDIKSFDAALDALTIVDFTDVVVETPLLSTRLLDKIPFPPFLYGGKDGPNAQAWTRRLKPEDPLLECEHIRHLMIRKGDRLLPSTVAHSVRGTFSRIPLLQLEDIDHAALERYCCDRDSLFDLEWRLLSNLETLCLDIRGIMEDRRQSLEDLFVKMGKRLRLKTLVLIGVPQLIDFNLVGSKEYVAQQEDDKFLVFPGDEYNDPTELTNYIHFLKECLRPGGELRLVVPNPPA</sequence>
<dbReference type="OMA" id="RIANEDM"/>